<feature type="compositionally biased region" description="Basic residues" evidence="1">
    <location>
        <begin position="1"/>
        <end position="14"/>
    </location>
</feature>
<reference evidence="2" key="2">
    <citation type="submission" date="2015-06" db="UniProtKB">
        <authorList>
            <consortium name="EnsemblPlants"/>
        </authorList>
    </citation>
    <scope>IDENTIFICATION</scope>
</reference>
<reference evidence="3" key="1">
    <citation type="submission" date="2013-06" db="EMBL/GenBank/DDBJ databases">
        <authorList>
            <person name="Zhao Q."/>
        </authorList>
    </citation>
    <scope>NUCLEOTIDE SEQUENCE</scope>
    <source>
        <strain evidence="3">cv. W1943</strain>
    </source>
</reference>
<dbReference type="Gramene" id="ORUFI05G11090.1">
    <property type="protein sequence ID" value="ORUFI05G11090.1"/>
    <property type="gene ID" value="ORUFI05G11090"/>
</dbReference>
<feature type="region of interest" description="Disordered" evidence="1">
    <location>
        <begin position="67"/>
        <end position="131"/>
    </location>
</feature>
<dbReference type="HOGENOM" id="CLU_1930984_0_0_1"/>
<sequence>MEAGVRWRKRRRCWRGGGKKEASPSRRCRIQEKGKGVAVAPAWRPGWEERVPPSRATVRVRELGIEASTAPVGKGGGAAPFEKKPSLAASAVDGSARGRGAAPPPGEEGAPPRLTRSKPSPRMFGADPGTQ</sequence>
<dbReference type="EnsemblPlants" id="ORUFI05G11090.1">
    <property type="protein sequence ID" value="ORUFI05G11090.1"/>
    <property type="gene ID" value="ORUFI05G11090"/>
</dbReference>
<feature type="region of interest" description="Disordered" evidence="1">
    <location>
        <begin position="1"/>
        <end position="33"/>
    </location>
</feature>
<name>A0A0E0PK69_ORYRU</name>
<evidence type="ECO:0000313" key="3">
    <source>
        <dbReference type="Proteomes" id="UP000008022"/>
    </source>
</evidence>
<keyword evidence="3" id="KW-1185">Reference proteome</keyword>
<evidence type="ECO:0000256" key="1">
    <source>
        <dbReference type="SAM" id="MobiDB-lite"/>
    </source>
</evidence>
<accession>A0A0E0PK69</accession>
<evidence type="ECO:0000313" key="2">
    <source>
        <dbReference type="EnsemblPlants" id="ORUFI05G11090.1"/>
    </source>
</evidence>
<dbReference type="AlphaFoldDB" id="A0A0E0PK69"/>
<proteinExistence type="predicted"/>
<dbReference type="Proteomes" id="UP000008022">
    <property type="component" value="Unassembled WGS sequence"/>
</dbReference>
<organism evidence="2 3">
    <name type="scientific">Oryza rufipogon</name>
    <name type="common">Brownbeard rice</name>
    <name type="synonym">Asian wild rice</name>
    <dbReference type="NCBI Taxonomy" id="4529"/>
    <lineage>
        <taxon>Eukaryota</taxon>
        <taxon>Viridiplantae</taxon>
        <taxon>Streptophyta</taxon>
        <taxon>Embryophyta</taxon>
        <taxon>Tracheophyta</taxon>
        <taxon>Spermatophyta</taxon>
        <taxon>Magnoliopsida</taxon>
        <taxon>Liliopsida</taxon>
        <taxon>Poales</taxon>
        <taxon>Poaceae</taxon>
        <taxon>BOP clade</taxon>
        <taxon>Oryzoideae</taxon>
        <taxon>Oryzeae</taxon>
        <taxon>Oryzinae</taxon>
        <taxon>Oryza</taxon>
    </lineage>
</organism>
<feature type="compositionally biased region" description="Basic and acidic residues" evidence="1">
    <location>
        <begin position="18"/>
        <end position="33"/>
    </location>
</feature>
<protein>
    <submittedName>
        <fullName evidence="2">Uncharacterized protein</fullName>
    </submittedName>
</protein>